<proteinExistence type="predicted"/>
<organism evidence="1 2">
    <name type="scientific">Vitis vinifera</name>
    <name type="common">Grape</name>
    <dbReference type="NCBI Taxonomy" id="29760"/>
    <lineage>
        <taxon>Eukaryota</taxon>
        <taxon>Viridiplantae</taxon>
        <taxon>Streptophyta</taxon>
        <taxon>Embryophyta</taxon>
        <taxon>Tracheophyta</taxon>
        <taxon>Spermatophyta</taxon>
        <taxon>Magnoliopsida</taxon>
        <taxon>eudicotyledons</taxon>
        <taxon>Gunneridae</taxon>
        <taxon>Pentapetalae</taxon>
        <taxon>rosids</taxon>
        <taxon>Vitales</taxon>
        <taxon>Vitaceae</taxon>
        <taxon>Viteae</taxon>
        <taxon>Vitis</taxon>
    </lineage>
</organism>
<name>A0ABY9D0S5_VITVI</name>
<accession>A0ABY9D0S5</accession>
<evidence type="ECO:0008006" key="3">
    <source>
        <dbReference type="Google" id="ProtNLM"/>
    </source>
</evidence>
<evidence type="ECO:0000313" key="2">
    <source>
        <dbReference type="Proteomes" id="UP001227230"/>
    </source>
</evidence>
<keyword evidence="2" id="KW-1185">Reference proteome</keyword>
<sequence length="195" mass="22538">MSAVKECEGHLLAIVLMARALRDVNEVHTWEYASHALALQPTSWLRDNDVLFNSLAFICGRLGSAMYCLKFFVHMGRWTELEKVDLIGRWITGSVIRKVDEGEEMVRDLLDAFLFESSWNEHSVLVKMRDEIHEVLLNLLELERESLYLWLGGKGLTEPPRDEEWEKASEVHLMNNKLSELPKSPDCPQLRALFL</sequence>
<evidence type="ECO:0000313" key="1">
    <source>
        <dbReference type="EMBL" id="WKA00496.1"/>
    </source>
</evidence>
<dbReference type="EMBL" id="CP126659">
    <property type="protein sequence ID" value="WKA00496.1"/>
    <property type="molecule type" value="Genomic_DNA"/>
</dbReference>
<reference evidence="1 2" key="1">
    <citation type="journal article" date="2023" name="Hortic Res">
        <title>The complete reference genome for grapevine (Vitis vinifera L.) genetics and breeding.</title>
        <authorList>
            <person name="Shi X."/>
            <person name="Cao S."/>
            <person name="Wang X."/>
            <person name="Huang S."/>
            <person name="Wang Y."/>
            <person name="Liu Z."/>
            <person name="Liu W."/>
            <person name="Leng X."/>
            <person name="Peng Y."/>
            <person name="Wang N."/>
            <person name="Wang Y."/>
            <person name="Ma Z."/>
            <person name="Xu X."/>
            <person name="Zhang F."/>
            <person name="Xue H."/>
            <person name="Zhong H."/>
            <person name="Wang Y."/>
            <person name="Zhang K."/>
            <person name="Velt A."/>
            <person name="Avia K."/>
            <person name="Holtgrawe D."/>
            <person name="Grimplet J."/>
            <person name="Matus J.T."/>
            <person name="Ware D."/>
            <person name="Wu X."/>
            <person name="Wang H."/>
            <person name="Liu C."/>
            <person name="Fang Y."/>
            <person name="Rustenholz C."/>
            <person name="Cheng Z."/>
            <person name="Xiao H."/>
            <person name="Zhou Y."/>
        </authorList>
    </citation>
    <scope>NUCLEOTIDE SEQUENCE [LARGE SCALE GENOMIC DNA]</scope>
    <source>
        <strain evidence="2">cv. Pinot noir / PN40024</strain>
        <tissue evidence="1">Leaf</tissue>
    </source>
</reference>
<dbReference type="Proteomes" id="UP001227230">
    <property type="component" value="Chromosome 12"/>
</dbReference>
<gene>
    <name evidence="1" type="ORF">VitviT2T_018843</name>
</gene>
<protein>
    <recommendedName>
        <fullName evidence="3">Pentatricopeptide repeat-containing protein</fullName>
    </recommendedName>
</protein>